<dbReference type="Proteomes" id="UP000326799">
    <property type="component" value="Unassembled WGS sequence"/>
</dbReference>
<sequence>MRGKQPRYSKGKRGRQGSWMIPGGPSICVHPTCRDSGESQITEVEHPNLLPRGGPGHAVIHMFRTFFHVSAGQRTSLLEDPPFLQDSWLREDPVSCRQYVHISLQYPGESPVICQAEAGRSLRKLRCCPLYKHLGRYDPKNQPRVISNQEAKPRNVPELLDCYR</sequence>
<dbReference type="EMBL" id="ML733454">
    <property type="protein sequence ID" value="KAB8218087.1"/>
    <property type="molecule type" value="Genomic_DNA"/>
</dbReference>
<feature type="region of interest" description="Disordered" evidence="1">
    <location>
        <begin position="1"/>
        <end position="21"/>
    </location>
</feature>
<proteinExistence type="predicted"/>
<feature type="compositionally biased region" description="Basic residues" evidence="1">
    <location>
        <begin position="1"/>
        <end position="15"/>
    </location>
</feature>
<accession>A0A5N6EL78</accession>
<gene>
    <name evidence="2" type="ORF">BDV33DRAFT_130874</name>
</gene>
<name>A0A5N6EL78_9EURO</name>
<organism evidence="2 3">
    <name type="scientific">Aspergillus novoparasiticus</name>
    <dbReference type="NCBI Taxonomy" id="986946"/>
    <lineage>
        <taxon>Eukaryota</taxon>
        <taxon>Fungi</taxon>
        <taxon>Dikarya</taxon>
        <taxon>Ascomycota</taxon>
        <taxon>Pezizomycotina</taxon>
        <taxon>Eurotiomycetes</taxon>
        <taxon>Eurotiomycetidae</taxon>
        <taxon>Eurotiales</taxon>
        <taxon>Aspergillaceae</taxon>
        <taxon>Aspergillus</taxon>
        <taxon>Aspergillus subgen. Circumdati</taxon>
    </lineage>
</organism>
<reference evidence="2 3" key="1">
    <citation type="submission" date="2019-04" db="EMBL/GenBank/DDBJ databases">
        <title>Fungal friends and foes A comparative genomics study of 23 Aspergillus species from section Flavi.</title>
        <authorList>
            <consortium name="DOE Joint Genome Institute"/>
            <person name="Kjaerbolling I."/>
            <person name="Vesth T.C."/>
            <person name="Frisvad J.C."/>
            <person name="Nybo J.L."/>
            <person name="Theobald S."/>
            <person name="Kildgaard S."/>
            <person name="Petersen T.I."/>
            <person name="Kuo A."/>
            <person name="Sato A."/>
            <person name="Lyhne E.K."/>
            <person name="Kogle M.E."/>
            <person name="Wiebenga A."/>
            <person name="Kun R.S."/>
            <person name="Lubbers R.J."/>
            <person name="Makela M.R."/>
            <person name="Barry K."/>
            <person name="Chovatia M."/>
            <person name="Clum A."/>
            <person name="Daum C."/>
            <person name="Haridas S."/>
            <person name="He G."/>
            <person name="LaButti K."/>
            <person name="Lipzen A."/>
            <person name="Mondo S."/>
            <person name="Pangilinan J."/>
            <person name="Riley R."/>
            <person name="Salamov A."/>
            <person name="Simmons B.A."/>
            <person name="Magnuson J.K."/>
            <person name="Henrissat B."/>
            <person name="Mortensen U.H."/>
            <person name="Larsen T.O."/>
            <person name="De vries R.P."/>
            <person name="Grigoriev I.V."/>
            <person name="Machida M."/>
            <person name="Baker S.E."/>
            <person name="Andersen M.R."/>
        </authorList>
    </citation>
    <scope>NUCLEOTIDE SEQUENCE [LARGE SCALE GENOMIC DNA]</scope>
    <source>
        <strain evidence="2 3">CBS 126849</strain>
    </source>
</reference>
<evidence type="ECO:0000256" key="1">
    <source>
        <dbReference type="SAM" id="MobiDB-lite"/>
    </source>
</evidence>
<dbReference type="AlphaFoldDB" id="A0A5N6EL78"/>
<protein>
    <submittedName>
        <fullName evidence="2">Uncharacterized protein</fullName>
    </submittedName>
</protein>
<keyword evidence="3" id="KW-1185">Reference proteome</keyword>
<evidence type="ECO:0000313" key="3">
    <source>
        <dbReference type="Proteomes" id="UP000326799"/>
    </source>
</evidence>
<evidence type="ECO:0000313" key="2">
    <source>
        <dbReference type="EMBL" id="KAB8218087.1"/>
    </source>
</evidence>